<dbReference type="EMBL" id="JABBWK010000044">
    <property type="protein sequence ID" value="KAG1897641.1"/>
    <property type="molecule type" value="Genomic_DNA"/>
</dbReference>
<dbReference type="AlphaFoldDB" id="A0AAD4HIQ3"/>
<dbReference type="GeneID" id="64664023"/>
<organism evidence="2 3">
    <name type="scientific">Suillus fuscotomentosus</name>
    <dbReference type="NCBI Taxonomy" id="1912939"/>
    <lineage>
        <taxon>Eukaryota</taxon>
        <taxon>Fungi</taxon>
        <taxon>Dikarya</taxon>
        <taxon>Basidiomycota</taxon>
        <taxon>Agaricomycotina</taxon>
        <taxon>Agaricomycetes</taxon>
        <taxon>Agaricomycetidae</taxon>
        <taxon>Boletales</taxon>
        <taxon>Suillineae</taxon>
        <taxon>Suillaceae</taxon>
        <taxon>Suillus</taxon>
    </lineage>
</organism>
<keyword evidence="3" id="KW-1185">Reference proteome</keyword>
<reference evidence="2" key="1">
    <citation type="journal article" date="2020" name="New Phytol.">
        <title>Comparative genomics reveals dynamic genome evolution in host specialist ectomycorrhizal fungi.</title>
        <authorList>
            <person name="Lofgren L.A."/>
            <person name="Nguyen N.H."/>
            <person name="Vilgalys R."/>
            <person name="Ruytinx J."/>
            <person name="Liao H.L."/>
            <person name="Branco S."/>
            <person name="Kuo A."/>
            <person name="LaButti K."/>
            <person name="Lipzen A."/>
            <person name="Andreopoulos W."/>
            <person name="Pangilinan J."/>
            <person name="Riley R."/>
            <person name="Hundley H."/>
            <person name="Na H."/>
            <person name="Barry K."/>
            <person name="Grigoriev I.V."/>
            <person name="Stajich J.E."/>
            <person name="Kennedy P.G."/>
        </authorList>
    </citation>
    <scope>NUCLEOTIDE SEQUENCE</scope>
    <source>
        <strain evidence="2">FC203</strain>
    </source>
</reference>
<comment type="caution">
    <text evidence="2">The sequence shown here is derived from an EMBL/GenBank/DDBJ whole genome shotgun (WGS) entry which is preliminary data.</text>
</comment>
<evidence type="ECO:0000313" key="3">
    <source>
        <dbReference type="Proteomes" id="UP001195769"/>
    </source>
</evidence>
<accession>A0AAD4HIQ3</accession>
<evidence type="ECO:0000256" key="1">
    <source>
        <dbReference type="SAM" id="MobiDB-lite"/>
    </source>
</evidence>
<feature type="region of interest" description="Disordered" evidence="1">
    <location>
        <begin position="1"/>
        <end position="23"/>
    </location>
</feature>
<sequence length="159" mass="17095">MSSNAAERLSLRDKRSSPLKQRSGTTLRRFKKEDGVIYHIPSSPDLASLFALDESKPILVIPPTLSRKSSSPLIAIICPLRADLLKDFIGLSPSSDKKDCIKTRCDESQKLMGLGGGVAVCASGPENLMRDAQNAVARLGLTMGMDVGGIALHTELFTL</sequence>
<dbReference type="RefSeq" id="XP_041223217.1">
    <property type="nucleotide sequence ID" value="XM_041369725.1"/>
</dbReference>
<dbReference type="Proteomes" id="UP001195769">
    <property type="component" value="Unassembled WGS sequence"/>
</dbReference>
<proteinExistence type="predicted"/>
<evidence type="ECO:0000313" key="2">
    <source>
        <dbReference type="EMBL" id="KAG1897641.1"/>
    </source>
</evidence>
<gene>
    <name evidence="2" type="ORF">F5891DRAFT_1241288</name>
</gene>
<protein>
    <submittedName>
        <fullName evidence="2">Uncharacterized protein</fullName>
    </submittedName>
</protein>
<name>A0AAD4HIQ3_9AGAM</name>